<dbReference type="PANTHER" id="PTHR12184">
    <property type="entry name" value="UBIQUINOL-CYTOCHROME C REDUCTASE COMPLEX ASSEMBLY FACTOR 1 FAMILY MEMBER"/>
    <property type="match status" value="1"/>
</dbReference>
<sequence length="360" mass="40684">MRAAGTRTAAAARALSSYSQRPGIARTFAQRLDVASRAWQQKWVQVLLAPAATRSCASTRQLPVQAEPKHKFAWAVTDMAPPSPGRGIIGRSANVDVTKSENPIKRWHWLWKLLGFLNEDDQLFRHSSAVFQSCMNATARPEYYQALGIGRSFRSQQALLMVHVWLVHRRLALEGEQGKVMQELMFDRLWEETVVRIRYYGISELAVNKHLAEVQQVCFNACVAYDKGLTDGPNVLQTAVAQHLLENETTEGLRIASIMAIHMKRELKHLEKVDAKYIVEGTIPWSSFPATSLSAANKSGMDDDDDDDDVVLIGQRFGNWRSALDNRGRLYYWNLTTRYSVWDRPTGDKLHEGSNEHTSS</sequence>
<name>A0AAV0TB50_HYABA</name>
<evidence type="ECO:0000313" key="4">
    <source>
        <dbReference type="Proteomes" id="UP001162031"/>
    </source>
</evidence>
<feature type="domain" description="WW" evidence="2">
    <location>
        <begin position="320"/>
        <end position="347"/>
    </location>
</feature>
<dbReference type="InterPro" id="IPR036020">
    <property type="entry name" value="WW_dom_sf"/>
</dbReference>
<keyword evidence="4" id="KW-1185">Reference proteome</keyword>
<dbReference type="PANTHER" id="PTHR12184:SF1">
    <property type="entry name" value="UBIQUINOL-CYTOCHROME-C REDUCTASE COMPLEX ASSEMBLY FACTOR 1"/>
    <property type="match status" value="1"/>
</dbReference>
<dbReference type="Gene3D" id="2.20.70.10">
    <property type="match status" value="1"/>
</dbReference>
<dbReference type="CDD" id="cd00201">
    <property type="entry name" value="WW"/>
    <property type="match status" value="1"/>
</dbReference>
<evidence type="ECO:0000259" key="2">
    <source>
        <dbReference type="PROSITE" id="PS50020"/>
    </source>
</evidence>
<comment type="caution">
    <text evidence="3">The sequence shown here is derived from an EMBL/GenBank/DDBJ whole genome shotgun (WGS) entry which is preliminary data.</text>
</comment>
<dbReference type="Pfam" id="PF00397">
    <property type="entry name" value="WW"/>
    <property type="match status" value="1"/>
</dbReference>
<dbReference type="InterPro" id="IPR021150">
    <property type="entry name" value="Ubiq_cyt_c_chap"/>
</dbReference>
<dbReference type="GO" id="GO:0034551">
    <property type="term" value="P:mitochondrial respiratory chain complex III assembly"/>
    <property type="evidence" value="ECO:0007669"/>
    <property type="project" value="TreeGrafter"/>
</dbReference>
<dbReference type="InterPro" id="IPR007129">
    <property type="entry name" value="Ubiqinol_cyt_c_chaperone_CPB3"/>
</dbReference>
<comment type="similarity">
    <text evidence="1">Belongs to the CBP3 family.</text>
</comment>
<dbReference type="Proteomes" id="UP001162031">
    <property type="component" value="Unassembled WGS sequence"/>
</dbReference>
<dbReference type="AlphaFoldDB" id="A0AAV0TB50"/>
<accession>A0AAV0TB50</accession>
<protein>
    <recommendedName>
        <fullName evidence="2">WW domain-containing protein</fullName>
    </recommendedName>
</protein>
<dbReference type="EMBL" id="CANTFL010000167">
    <property type="protein sequence ID" value="CAI5716781.1"/>
    <property type="molecule type" value="Genomic_DNA"/>
</dbReference>
<dbReference type="Pfam" id="PF03981">
    <property type="entry name" value="Ubiq_cyt_C_chap"/>
    <property type="match status" value="1"/>
</dbReference>
<dbReference type="PROSITE" id="PS50020">
    <property type="entry name" value="WW_DOMAIN_2"/>
    <property type="match status" value="1"/>
</dbReference>
<dbReference type="InterPro" id="IPR001202">
    <property type="entry name" value="WW_dom"/>
</dbReference>
<gene>
    <name evidence="3" type="ORF">HBR001_LOCUS1693</name>
</gene>
<evidence type="ECO:0000313" key="3">
    <source>
        <dbReference type="EMBL" id="CAI5716781.1"/>
    </source>
</evidence>
<evidence type="ECO:0000256" key="1">
    <source>
        <dbReference type="ARBA" id="ARBA00006407"/>
    </source>
</evidence>
<dbReference type="SMART" id="SM00456">
    <property type="entry name" value="WW"/>
    <property type="match status" value="1"/>
</dbReference>
<reference evidence="3" key="1">
    <citation type="submission" date="2022-12" db="EMBL/GenBank/DDBJ databases">
        <authorList>
            <person name="Webb A."/>
        </authorList>
    </citation>
    <scope>NUCLEOTIDE SEQUENCE</scope>
    <source>
        <strain evidence="3">Hp1</strain>
    </source>
</reference>
<proteinExistence type="inferred from homology"/>
<dbReference type="SUPFAM" id="SSF51045">
    <property type="entry name" value="WW domain"/>
    <property type="match status" value="1"/>
</dbReference>
<dbReference type="GO" id="GO:0005739">
    <property type="term" value="C:mitochondrion"/>
    <property type="evidence" value="ECO:0007669"/>
    <property type="project" value="TreeGrafter"/>
</dbReference>
<organism evidence="3 4">
    <name type="scientific">Hyaloperonospora brassicae</name>
    <name type="common">Brassica downy mildew</name>
    <name type="synonym">Peronospora brassicae</name>
    <dbReference type="NCBI Taxonomy" id="162125"/>
    <lineage>
        <taxon>Eukaryota</taxon>
        <taxon>Sar</taxon>
        <taxon>Stramenopiles</taxon>
        <taxon>Oomycota</taxon>
        <taxon>Peronosporomycetes</taxon>
        <taxon>Peronosporales</taxon>
        <taxon>Peronosporaceae</taxon>
        <taxon>Hyaloperonospora</taxon>
    </lineage>
</organism>